<dbReference type="Proteomes" id="UP001165083">
    <property type="component" value="Unassembled WGS sequence"/>
</dbReference>
<dbReference type="OrthoDB" id="78487at2759"/>
<dbReference type="InterPro" id="IPR018490">
    <property type="entry name" value="cNMP-bd_dom_sf"/>
</dbReference>
<organism evidence="1 2">
    <name type="scientific">Phytophthora lilii</name>
    <dbReference type="NCBI Taxonomy" id="2077276"/>
    <lineage>
        <taxon>Eukaryota</taxon>
        <taxon>Sar</taxon>
        <taxon>Stramenopiles</taxon>
        <taxon>Oomycota</taxon>
        <taxon>Peronosporomycetes</taxon>
        <taxon>Peronosporales</taxon>
        <taxon>Peronosporaceae</taxon>
        <taxon>Phytophthora</taxon>
    </lineage>
</organism>
<evidence type="ECO:0000313" key="1">
    <source>
        <dbReference type="EMBL" id="GMF10497.1"/>
    </source>
</evidence>
<sequence>MVQALPPFKALSKQQSLKLCKTCSFEIVLHDVNLFEKGDEFVDLIFVVVDGSVCLQQQLTPSLSVPPVVFGNNTPRGTLLVIETGNFVVHDYVILQQKQSRQPEKHVPLQHKTSSTKLSLDAPVASLGPSTIFFADEQIITPHLPSINSTVSCDTQRISTVCEYTIADSPEVHALSIRLYSTDYDSAMAGTASLRRNQDMLVIALLGHNGLQTVRAAIAAQRNRRAGSSACSIRLAAHTAPSNKHDLLLPPRASPLKRVIRKSTRPLPKAMQADANGPVALLNSRFFKTEQEQWILSNSIDWPRHAAHKNSSIACKVSAILSWLVCFNCCICTPFPIRSSQMLDSKRPAKNSAALQVGSALKSSIQINQ</sequence>
<evidence type="ECO:0000313" key="2">
    <source>
        <dbReference type="Proteomes" id="UP001165083"/>
    </source>
</evidence>
<name>A0A9W6WMQ2_9STRA</name>
<dbReference type="EMBL" id="BSXW01000041">
    <property type="protein sequence ID" value="GMF10497.1"/>
    <property type="molecule type" value="Genomic_DNA"/>
</dbReference>
<accession>A0A9W6WMQ2</accession>
<dbReference type="SUPFAM" id="SSF51206">
    <property type="entry name" value="cAMP-binding domain-like"/>
    <property type="match status" value="1"/>
</dbReference>
<keyword evidence="2" id="KW-1185">Reference proteome</keyword>
<dbReference type="AlphaFoldDB" id="A0A9W6WMQ2"/>
<protein>
    <submittedName>
        <fullName evidence="1">Unnamed protein product</fullName>
    </submittedName>
</protein>
<comment type="caution">
    <text evidence="1">The sequence shown here is derived from an EMBL/GenBank/DDBJ whole genome shotgun (WGS) entry which is preliminary data.</text>
</comment>
<proteinExistence type="predicted"/>
<reference evidence="1" key="1">
    <citation type="submission" date="2023-04" db="EMBL/GenBank/DDBJ databases">
        <title>Phytophthora lilii NBRC 32176.</title>
        <authorList>
            <person name="Ichikawa N."/>
            <person name="Sato H."/>
            <person name="Tonouchi N."/>
        </authorList>
    </citation>
    <scope>NUCLEOTIDE SEQUENCE</scope>
    <source>
        <strain evidence="1">NBRC 32176</strain>
    </source>
</reference>
<gene>
    <name evidence="1" type="ORF">Plil01_000129800</name>
</gene>